<dbReference type="RefSeq" id="WP_005555902.1">
    <property type="nucleotide sequence ID" value="NZ_AOIB01000021.1"/>
</dbReference>
<feature type="transmembrane region" description="Helical" evidence="2">
    <location>
        <begin position="12"/>
        <end position="32"/>
    </location>
</feature>
<feature type="region of interest" description="Disordered" evidence="1">
    <location>
        <begin position="166"/>
        <end position="200"/>
    </location>
</feature>
<feature type="compositionally biased region" description="Basic and acidic residues" evidence="1">
    <location>
        <begin position="166"/>
        <end position="188"/>
    </location>
</feature>
<comment type="caution">
    <text evidence="3">The sequence shown here is derived from an EMBL/GenBank/DDBJ whole genome shotgun (WGS) entry which is preliminary data.</text>
</comment>
<evidence type="ECO:0008006" key="5">
    <source>
        <dbReference type="Google" id="ProtNLM"/>
    </source>
</evidence>
<dbReference type="STRING" id="1227497.C491_10449"/>
<proteinExistence type="predicted"/>
<evidence type="ECO:0000313" key="3">
    <source>
        <dbReference type="EMBL" id="ELY58209.1"/>
    </source>
</evidence>
<dbReference type="Proteomes" id="UP000011688">
    <property type="component" value="Unassembled WGS sequence"/>
</dbReference>
<evidence type="ECO:0000256" key="1">
    <source>
        <dbReference type="SAM" id="MobiDB-lite"/>
    </source>
</evidence>
<protein>
    <recommendedName>
        <fullName evidence="5">OB-fold tRNA/helicase-type nucleic acid binding protein</fullName>
    </recommendedName>
</protein>
<evidence type="ECO:0000313" key="4">
    <source>
        <dbReference type="Proteomes" id="UP000011688"/>
    </source>
</evidence>
<dbReference type="OrthoDB" id="206389at2157"/>
<name>L9X8X5_9EURY</name>
<dbReference type="EMBL" id="AOIB01000021">
    <property type="protein sequence ID" value="ELY58209.1"/>
    <property type="molecule type" value="Genomic_DNA"/>
</dbReference>
<dbReference type="InterPro" id="IPR058927">
    <property type="entry name" value="OB_2TM"/>
</dbReference>
<evidence type="ECO:0000256" key="2">
    <source>
        <dbReference type="SAM" id="Phobius"/>
    </source>
</evidence>
<keyword evidence="2" id="KW-0812">Transmembrane</keyword>
<keyword evidence="2" id="KW-0472">Membrane</keyword>
<dbReference type="AlphaFoldDB" id="L9X8X5"/>
<feature type="transmembrane region" description="Helical" evidence="2">
    <location>
        <begin position="133"/>
        <end position="150"/>
    </location>
</feature>
<keyword evidence="4" id="KW-1185">Reference proteome</keyword>
<gene>
    <name evidence="3" type="ORF">C491_10449</name>
</gene>
<dbReference type="Pfam" id="PF26045">
    <property type="entry name" value="OB_2TM_halo"/>
    <property type="match status" value="1"/>
</dbReference>
<dbReference type="eggNOG" id="arCOG02859">
    <property type="taxonomic scope" value="Archaea"/>
</dbReference>
<sequence>MSSREPFGQGARLLAIGLVVVALAGLIVWAGASPAEPMESELPDETEVPNDRAGYVGEEVVLGGEVVETDPVVIATRASGYGQFTVLEADAAVQNTDDALEVGDQVTASGTLEDEDTLAAERATVQEPGDTQYMMLISLLGGLLVVGRVLRDWRFDLERLAFVPRERARSRDKSRESAAEDGRERTDDALEAPAGGDRGG</sequence>
<keyword evidence="2" id="KW-1133">Transmembrane helix</keyword>
<organism evidence="3 4">
    <name type="scientific">Natronococcus amylolyticus DSM 10524</name>
    <dbReference type="NCBI Taxonomy" id="1227497"/>
    <lineage>
        <taxon>Archaea</taxon>
        <taxon>Methanobacteriati</taxon>
        <taxon>Methanobacteriota</taxon>
        <taxon>Stenosarchaea group</taxon>
        <taxon>Halobacteria</taxon>
        <taxon>Halobacteriales</taxon>
        <taxon>Natrialbaceae</taxon>
        <taxon>Natronococcus</taxon>
    </lineage>
</organism>
<reference evidence="3 4" key="1">
    <citation type="journal article" date="2014" name="PLoS Genet.">
        <title>Phylogenetically driven sequencing of extremely halophilic archaea reveals strategies for static and dynamic osmo-response.</title>
        <authorList>
            <person name="Becker E.A."/>
            <person name="Seitzer P.M."/>
            <person name="Tritt A."/>
            <person name="Larsen D."/>
            <person name="Krusor M."/>
            <person name="Yao A.I."/>
            <person name="Wu D."/>
            <person name="Madern D."/>
            <person name="Eisen J.A."/>
            <person name="Darling A.E."/>
            <person name="Facciotti M.T."/>
        </authorList>
    </citation>
    <scope>NUCLEOTIDE SEQUENCE [LARGE SCALE GENOMIC DNA]</scope>
    <source>
        <strain evidence="3 4">DSM 10524</strain>
    </source>
</reference>
<accession>L9X8X5</accession>